<sequence length="91" mass="10584">MYITFDPAKRERTLSERGIDSADAKAVFEGPTLELEDVRNDYGEQRILCYGFLDQRLVVVGYVARGEDRHVFSMRKANDREQTRILPLLDF</sequence>
<gene>
    <name evidence="1" type="ORF">RV045_03635</name>
</gene>
<reference evidence="1" key="1">
    <citation type="submission" date="2023-10" db="EMBL/GenBank/DDBJ databases">
        <title>Amphibacter perezi, gen. nov., sp. nov. a novel taxa of the family Comamonadaceae, class Betaproteobacteria isolated from the skin microbiota of Pelophylax perezi from different populations.</title>
        <authorList>
            <person name="Costa S."/>
            <person name="Proenca D.N."/>
            <person name="Lopes I."/>
            <person name="Morais P.V."/>
        </authorList>
    </citation>
    <scope>NUCLEOTIDE SEQUENCE</scope>
    <source>
        <strain evidence="1">SL12-8</strain>
    </source>
</reference>
<evidence type="ECO:0000313" key="2">
    <source>
        <dbReference type="Proteomes" id="UP001364695"/>
    </source>
</evidence>
<organism evidence="1 2">
    <name type="scientific">Amphibiibacter pelophylacis</name>
    <dbReference type="NCBI Taxonomy" id="1799477"/>
    <lineage>
        <taxon>Bacteria</taxon>
        <taxon>Pseudomonadati</taxon>
        <taxon>Pseudomonadota</taxon>
        <taxon>Betaproteobacteria</taxon>
        <taxon>Burkholderiales</taxon>
        <taxon>Sphaerotilaceae</taxon>
        <taxon>Amphibiibacter</taxon>
    </lineage>
</organism>
<protein>
    <submittedName>
        <fullName evidence="1">BrnT family toxin</fullName>
    </submittedName>
</protein>
<name>A0ACC6P003_9BURK</name>
<comment type="caution">
    <text evidence="1">The sequence shown here is derived from an EMBL/GenBank/DDBJ whole genome shotgun (WGS) entry which is preliminary data.</text>
</comment>
<dbReference type="Proteomes" id="UP001364695">
    <property type="component" value="Unassembled WGS sequence"/>
</dbReference>
<proteinExistence type="predicted"/>
<evidence type="ECO:0000313" key="1">
    <source>
        <dbReference type="EMBL" id="MEJ7137522.1"/>
    </source>
</evidence>
<dbReference type="EMBL" id="JAWDIE010000004">
    <property type="protein sequence ID" value="MEJ7137522.1"/>
    <property type="molecule type" value="Genomic_DNA"/>
</dbReference>
<keyword evidence="2" id="KW-1185">Reference proteome</keyword>
<accession>A0ACC6P003</accession>